<reference evidence="3 4" key="1">
    <citation type="journal article" date="2010" name="Cell Res.">
        <title>Complete genome sequence of the rifamycin SV-producing Amycolatopsis mediterranei U32 revealed its genetic characteristics in phylogeny and metabolism.</title>
        <authorList>
            <person name="Zhao W."/>
            <person name="Zhong Y."/>
            <person name="Yuan H."/>
            <person name="Wang J."/>
            <person name="Zheng H."/>
            <person name="Wang Y."/>
            <person name="Cen X."/>
            <person name="Xu F."/>
            <person name="Bai J."/>
            <person name="Han X."/>
            <person name="Lu G."/>
            <person name="Zhu Y."/>
            <person name="Shao Z."/>
            <person name="Yan H."/>
            <person name="Li C."/>
            <person name="Peng N."/>
            <person name="Zhang Z."/>
            <person name="Zhang Y."/>
            <person name="Lin W."/>
            <person name="Fan Y."/>
            <person name="Qin Z."/>
            <person name="Hu Y."/>
            <person name="Zhu B."/>
            <person name="Wang S."/>
            <person name="Ding X."/>
            <person name="Zhao G.P."/>
        </authorList>
    </citation>
    <scope>NUCLEOTIDE SEQUENCE [LARGE SCALE GENOMIC DNA]</scope>
    <source>
        <strain evidence="4">U-32</strain>
    </source>
</reference>
<evidence type="ECO:0000256" key="1">
    <source>
        <dbReference type="ARBA" id="ARBA00001966"/>
    </source>
</evidence>
<accession>A0A0H3DHC3</accession>
<dbReference type="GO" id="GO:0044689">
    <property type="term" value="F:7,8-didemethyl-8-hydroxy-5-deazariboflavin synthase activity"/>
    <property type="evidence" value="ECO:0007669"/>
    <property type="project" value="TreeGrafter"/>
</dbReference>
<organism evidence="3 4">
    <name type="scientific">Amycolatopsis mediterranei (strain U-32)</name>
    <dbReference type="NCBI Taxonomy" id="749927"/>
    <lineage>
        <taxon>Bacteria</taxon>
        <taxon>Bacillati</taxon>
        <taxon>Actinomycetota</taxon>
        <taxon>Actinomycetes</taxon>
        <taxon>Pseudonocardiales</taxon>
        <taxon>Pseudonocardiaceae</taxon>
        <taxon>Amycolatopsis</taxon>
    </lineage>
</organism>
<dbReference type="GO" id="GO:0051539">
    <property type="term" value="F:4 iron, 4 sulfur cluster binding"/>
    <property type="evidence" value="ECO:0007669"/>
    <property type="project" value="UniProtKB-KW"/>
</dbReference>
<dbReference type="PANTHER" id="PTHR43076">
    <property type="entry name" value="FO SYNTHASE (COFH)"/>
    <property type="match status" value="1"/>
</dbReference>
<dbReference type="eggNOG" id="COG1060">
    <property type="taxonomic scope" value="Bacteria"/>
</dbReference>
<dbReference type="PANTHER" id="PTHR43076:SF1">
    <property type="entry name" value="LIPOYL SYNTHASE 2"/>
    <property type="match status" value="1"/>
</dbReference>
<name>A0A0H3DHC3_AMYMU</name>
<protein>
    <submittedName>
        <fullName evidence="3">FO synthase remnant</fullName>
    </submittedName>
</protein>
<keyword evidence="2" id="KW-0411">Iron-sulfur</keyword>
<dbReference type="InterPro" id="IPR034405">
    <property type="entry name" value="F420"/>
</dbReference>
<comment type="cofactor">
    <cofactor evidence="1">
        <name>[4Fe-4S] cluster</name>
        <dbReference type="ChEBI" id="CHEBI:49883"/>
    </cofactor>
</comment>
<dbReference type="KEGG" id="amd:AMED_7335"/>
<evidence type="ECO:0000256" key="2">
    <source>
        <dbReference type="ARBA" id="ARBA00022485"/>
    </source>
</evidence>
<sequence length="168" mass="18066">MTVDVSIPPLQAPPRPNETALRRAADGTTLGDRPQAREWLDARGHESTEVCMQDGIDPKLPVGYYADIVRAITAEMPGMHVHTFPPMEIVSTLGIRSSSAMMYDHPGHGPAHLRVLARIAEETGGLTEFAGLPCVHHNAPIHLAGIARPGPTRRRRCCAAARTTSAAP</sequence>
<dbReference type="OrthoDB" id="9802027at2"/>
<dbReference type="AlphaFoldDB" id="A0A0H3DHC3"/>
<dbReference type="PATRIC" id="fig|749927.5.peg.7628"/>
<keyword evidence="2" id="KW-0479">Metal-binding</keyword>
<evidence type="ECO:0000313" key="4">
    <source>
        <dbReference type="Proteomes" id="UP000000328"/>
    </source>
</evidence>
<keyword evidence="2" id="KW-0408">Iron</keyword>
<dbReference type="HOGENOM" id="CLU_1583140_0_0_11"/>
<proteinExistence type="predicted"/>
<evidence type="ECO:0000313" key="3">
    <source>
        <dbReference type="EMBL" id="ADJ49049.1"/>
    </source>
</evidence>
<keyword evidence="2" id="KW-0004">4Fe-4S</keyword>
<gene>
    <name evidence="3" type="ordered locus">AMED_7335</name>
</gene>
<dbReference type="Proteomes" id="UP000000328">
    <property type="component" value="Chromosome"/>
</dbReference>
<dbReference type="EMBL" id="CP002000">
    <property type="protein sequence ID" value="ADJ49049.1"/>
    <property type="molecule type" value="Genomic_DNA"/>
</dbReference>